<dbReference type="GO" id="GO:0051604">
    <property type="term" value="P:protein maturation"/>
    <property type="evidence" value="ECO:0007669"/>
    <property type="project" value="InterPro"/>
</dbReference>
<keyword evidence="2 5" id="KW-0533">Nickel</keyword>
<protein>
    <recommendedName>
        <fullName evidence="5">Hydrogenase maturation factor HypA</fullName>
    </recommendedName>
</protein>
<gene>
    <name evidence="5" type="primary">hypA</name>
    <name evidence="6" type="ORF">HMPREF1705_03791</name>
</gene>
<dbReference type="OrthoDB" id="9800361at2"/>
<comment type="similarity">
    <text evidence="1 5">Belongs to the HypA/HybF family.</text>
</comment>
<keyword evidence="3 5" id="KW-0479">Metal-binding</keyword>
<dbReference type="PANTHER" id="PTHR34535:SF3">
    <property type="entry name" value="HYDROGENASE MATURATION FACTOR HYPA"/>
    <property type="match status" value="1"/>
</dbReference>
<dbReference type="PANTHER" id="PTHR34535">
    <property type="entry name" value="HYDROGENASE MATURATION FACTOR HYPA"/>
    <property type="match status" value="1"/>
</dbReference>
<feature type="binding site" evidence="5">
    <location>
        <position position="73"/>
    </location>
    <ligand>
        <name>Zn(2+)</name>
        <dbReference type="ChEBI" id="CHEBI:29105"/>
    </ligand>
</feature>
<evidence type="ECO:0000256" key="5">
    <source>
        <dbReference type="HAMAP-Rule" id="MF_00213"/>
    </source>
</evidence>
<organism evidence="6 7">
    <name type="scientific">Acetomicrobium hydrogeniformans ATCC BAA-1850</name>
    <dbReference type="NCBI Taxonomy" id="592015"/>
    <lineage>
        <taxon>Bacteria</taxon>
        <taxon>Thermotogati</taxon>
        <taxon>Synergistota</taxon>
        <taxon>Synergistia</taxon>
        <taxon>Synergistales</taxon>
        <taxon>Acetomicrobiaceae</taxon>
        <taxon>Acetomicrobium</taxon>
    </lineage>
</organism>
<feature type="binding site" evidence="5">
    <location>
        <position position="89"/>
    </location>
    <ligand>
        <name>Zn(2+)</name>
        <dbReference type="ChEBI" id="CHEBI:29105"/>
    </ligand>
</feature>
<evidence type="ECO:0000313" key="7">
    <source>
        <dbReference type="Proteomes" id="UP000005273"/>
    </source>
</evidence>
<dbReference type="RefSeq" id="WP_009200560.1">
    <property type="nucleotide sequence ID" value="NZ_ACJX03000001.1"/>
</dbReference>
<feature type="binding site" evidence="5">
    <location>
        <position position="76"/>
    </location>
    <ligand>
        <name>Zn(2+)</name>
        <dbReference type="ChEBI" id="CHEBI:29105"/>
    </ligand>
</feature>
<dbReference type="InterPro" id="IPR000688">
    <property type="entry name" value="HypA/HybF"/>
</dbReference>
<feature type="binding site" evidence="5">
    <location>
        <position position="2"/>
    </location>
    <ligand>
        <name>Ni(2+)</name>
        <dbReference type="ChEBI" id="CHEBI:49786"/>
    </ligand>
</feature>
<reference evidence="7" key="1">
    <citation type="submission" date="2012-09" db="EMBL/GenBank/DDBJ databases">
        <authorList>
            <person name="Weinstock G."/>
            <person name="Sodergren E."/>
            <person name="Clifton S."/>
            <person name="Fulton L."/>
            <person name="Fulton B."/>
            <person name="Courtney L."/>
            <person name="Fronick C."/>
            <person name="Harrison M."/>
            <person name="Strong C."/>
            <person name="Farmer C."/>
            <person name="Delehaunty K."/>
            <person name="Markovic C."/>
            <person name="Hall O."/>
            <person name="Minx P."/>
            <person name="Tomlinson C."/>
            <person name="Mitreva M."/>
            <person name="Nelson J."/>
            <person name="Hou S."/>
            <person name="Wollam A."/>
            <person name="Pepin K.H."/>
            <person name="Johnson M."/>
            <person name="Bhonagiri V."/>
            <person name="Nash W.E."/>
            <person name="Suruliraj S."/>
            <person name="Warren W."/>
            <person name="Chinwalla A."/>
            <person name="Mardis E.R."/>
            <person name="Wilson R.K."/>
        </authorList>
    </citation>
    <scope>NUCLEOTIDE SEQUENCE [LARGE SCALE GENOMIC DNA]</scope>
    <source>
        <strain evidence="7">OS1</strain>
    </source>
</reference>
<dbReference type="PROSITE" id="PS01249">
    <property type="entry name" value="HYPA"/>
    <property type="match status" value="1"/>
</dbReference>
<accession>A0A0T5X8E0</accession>
<dbReference type="GO" id="GO:0016151">
    <property type="term" value="F:nickel cation binding"/>
    <property type="evidence" value="ECO:0007669"/>
    <property type="project" value="UniProtKB-UniRule"/>
</dbReference>
<dbReference type="Gene3D" id="3.30.2320.80">
    <property type="match status" value="1"/>
</dbReference>
<keyword evidence="4 5" id="KW-0862">Zinc</keyword>
<dbReference type="AlphaFoldDB" id="A0A0T5X8E0"/>
<dbReference type="eggNOG" id="COG0375">
    <property type="taxonomic scope" value="Bacteria"/>
</dbReference>
<keyword evidence="7" id="KW-1185">Reference proteome</keyword>
<dbReference type="HAMAP" id="MF_00213">
    <property type="entry name" value="HypA_HybF"/>
    <property type="match status" value="1"/>
</dbReference>
<evidence type="ECO:0000313" key="6">
    <source>
        <dbReference type="EMBL" id="KRT34563.1"/>
    </source>
</evidence>
<dbReference type="STRING" id="592015.HMPREF1705_03791"/>
<evidence type="ECO:0000256" key="3">
    <source>
        <dbReference type="ARBA" id="ARBA00022723"/>
    </source>
</evidence>
<evidence type="ECO:0000256" key="4">
    <source>
        <dbReference type="ARBA" id="ARBA00022833"/>
    </source>
</evidence>
<name>A0A0T5X8E0_9BACT</name>
<dbReference type="NCBIfam" id="TIGR00100">
    <property type="entry name" value="hypA"/>
    <property type="match status" value="1"/>
</dbReference>
<feature type="binding site" evidence="5">
    <location>
        <position position="92"/>
    </location>
    <ligand>
        <name>Zn(2+)</name>
        <dbReference type="ChEBI" id="CHEBI:29105"/>
    </ligand>
</feature>
<comment type="function">
    <text evidence="5">Involved in the maturation of [NiFe] hydrogenases. Required for nickel insertion into the metal center of the hydrogenase.</text>
</comment>
<dbReference type="PIRSF" id="PIRSF004761">
    <property type="entry name" value="Hydrgn_mat_HypA"/>
    <property type="match status" value="1"/>
</dbReference>
<dbReference type="Pfam" id="PF01155">
    <property type="entry name" value="HypA"/>
    <property type="match status" value="1"/>
</dbReference>
<dbReference type="GO" id="GO:0008270">
    <property type="term" value="F:zinc ion binding"/>
    <property type="evidence" value="ECO:0007669"/>
    <property type="project" value="UniProtKB-UniRule"/>
</dbReference>
<proteinExistence type="inferred from homology"/>
<dbReference type="InterPro" id="IPR020538">
    <property type="entry name" value="Hydgase_Ni_incorp_HypA/HybF_CS"/>
</dbReference>
<sequence>MHEMSIVEALMEQIIKMSQDEDWEAVTRIRLKVGAMRQIVPDILKFCFDVASKGTIMENALLEIDEIPLLIKCDECGYLWSDREFLGMCPKCSSINVNLLNGMELELTNLEVEMKHAKTC</sequence>
<evidence type="ECO:0000256" key="1">
    <source>
        <dbReference type="ARBA" id="ARBA00010748"/>
    </source>
</evidence>
<comment type="caution">
    <text evidence="6">The sequence shown here is derived from an EMBL/GenBank/DDBJ whole genome shotgun (WGS) entry which is preliminary data.</text>
</comment>
<evidence type="ECO:0000256" key="2">
    <source>
        <dbReference type="ARBA" id="ARBA00022596"/>
    </source>
</evidence>
<dbReference type="EMBL" id="ACJX03000001">
    <property type="protein sequence ID" value="KRT34563.1"/>
    <property type="molecule type" value="Genomic_DNA"/>
</dbReference>
<dbReference type="Proteomes" id="UP000005273">
    <property type="component" value="Unassembled WGS sequence"/>
</dbReference>